<evidence type="ECO:0000256" key="5">
    <source>
        <dbReference type="SAM" id="MobiDB-lite"/>
    </source>
</evidence>
<feature type="transmembrane region" description="Helical" evidence="6">
    <location>
        <begin position="120"/>
        <end position="137"/>
    </location>
</feature>
<evidence type="ECO:0000313" key="7">
    <source>
        <dbReference type="EMBL" id="CDH51498.1"/>
    </source>
</evidence>
<evidence type="ECO:0000256" key="1">
    <source>
        <dbReference type="ARBA" id="ARBA00004141"/>
    </source>
</evidence>
<feature type="transmembrane region" description="Helical" evidence="6">
    <location>
        <begin position="414"/>
        <end position="435"/>
    </location>
</feature>
<evidence type="ECO:0000256" key="2">
    <source>
        <dbReference type="ARBA" id="ARBA00022692"/>
    </source>
</evidence>
<dbReference type="Pfam" id="PF07690">
    <property type="entry name" value="MFS_1"/>
    <property type="match status" value="1"/>
</dbReference>
<accession>A0A068RMV5</accession>
<feature type="transmembrane region" description="Helical" evidence="6">
    <location>
        <begin position="344"/>
        <end position="365"/>
    </location>
</feature>
<dbReference type="VEuPathDB" id="FungiDB:LCOR_03094.1"/>
<dbReference type="SUPFAM" id="SSF103473">
    <property type="entry name" value="MFS general substrate transporter"/>
    <property type="match status" value="1"/>
</dbReference>
<feature type="transmembrane region" description="Helical" evidence="6">
    <location>
        <begin position="307"/>
        <end position="332"/>
    </location>
</feature>
<feature type="transmembrane region" description="Helical" evidence="6">
    <location>
        <begin position="173"/>
        <end position="199"/>
    </location>
</feature>
<dbReference type="InterPro" id="IPR011701">
    <property type="entry name" value="MFS"/>
</dbReference>
<sequence length="503" mass="54623">MQTQSSSSSSSHTISVNNKGPPRGHDDTLDHDEHTPLLAQQQDIPDQQQRRLSEWNVIIPVCSIMFCGAAILAPQLQFLTEIFCDRYYDSRSEVNDDDSSIPIQDCTIPQVQGIVATAQAVIQLLTGGSTLLAVSYFGHMSDIKGRVTVIRIGVFGIALLFSTYIVVGKLYNVIGILPLFVVSAIRGLLVGDTGLIMAVQTYISDCTTTERRTVAFGRMIAGLVCATMLGANASSMVIKAFGSTLAPFYMALIISTVVFFATYAIPESNKHQEHSKSTAPSVWQQLNMFRSVKTLFSFQSPLPVSKYALPLMASVSFLNTVVLMPPILLYAMLEYHWTAYEGGLLIGVMSFAKLIITTVVLPILNKLIITRGITSEAQRADRLLRFNIWMVRIGCAFMALELFAIGLARTASEMLVAVLIGSFSMLGQPSGRALLTTLVDPADVGKVLGAVATVDTVGMLLAQFGMNAVYGATVSFMPSFTFHLCGVIATLSCTAACFIRYKR</sequence>
<evidence type="ECO:0000256" key="3">
    <source>
        <dbReference type="ARBA" id="ARBA00022989"/>
    </source>
</evidence>
<protein>
    <submittedName>
        <fullName evidence="7">Tetracycline-efflux transporter protein</fullName>
    </submittedName>
</protein>
<dbReference type="AlphaFoldDB" id="A0A068RMV5"/>
<feature type="transmembrane region" description="Helical" evidence="6">
    <location>
        <begin position="55"/>
        <end position="73"/>
    </location>
</feature>
<feature type="transmembrane region" description="Helical" evidence="6">
    <location>
        <begin position="476"/>
        <end position="499"/>
    </location>
</feature>
<feature type="compositionally biased region" description="Low complexity" evidence="5">
    <location>
        <begin position="1"/>
        <end position="11"/>
    </location>
</feature>
<evidence type="ECO:0000256" key="4">
    <source>
        <dbReference type="ARBA" id="ARBA00023136"/>
    </source>
</evidence>
<evidence type="ECO:0000256" key="6">
    <source>
        <dbReference type="SAM" id="Phobius"/>
    </source>
</evidence>
<feature type="transmembrane region" description="Helical" evidence="6">
    <location>
        <begin position="447"/>
        <end position="470"/>
    </location>
</feature>
<organism evidence="7 8">
    <name type="scientific">Lichtheimia corymbifera JMRC:FSU:9682</name>
    <dbReference type="NCBI Taxonomy" id="1263082"/>
    <lineage>
        <taxon>Eukaryota</taxon>
        <taxon>Fungi</taxon>
        <taxon>Fungi incertae sedis</taxon>
        <taxon>Mucoromycota</taxon>
        <taxon>Mucoromycotina</taxon>
        <taxon>Mucoromycetes</taxon>
        <taxon>Mucorales</taxon>
        <taxon>Lichtheimiaceae</taxon>
        <taxon>Lichtheimia</taxon>
    </lineage>
</organism>
<proteinExistence type="predicted"/>
<keyword evidence="3 6" id="KW-1133">Transmembrane helix</keyword>
<dbReference type="PANTHER" id="PTHR23507:SF1">
    <property type="entry name" value="FI18259P1-RELATED"/>
    <property type="match status" value="1"/>
</dbReference>
<dbReference type="GO" id="GO:0022857">
    <property type="term" value="F:transmembrane transporter activity"/>
    <property type="evidence" value="ECO:0007669"/>
    <property type="project" value="InterPro"/>
</dbReference>
<keyword evidence="4 6" id="KW-0472">Membrane</keyword>
<keyword evidence="2 6" id="KW-0812">Transmembrane</keyword>
<feature type="region of interest" description="Disordered" evidence="5">
    <location>
        <begin position="1"/>
        <end position="31"/>
    </location>
</feature>
<feature type="transmembrane region" description="Helical" evidence="6">
    <location>
        <begin position="248"/>
        <end position="266"/>
    </location>
</feature>
<gene>
    <name evidence="7" type="ORF">LCOR_03094.1</name>
</gene>
<dbReference type="OrthoDB" id="3026777at2759"/>
<comment type="subcellular location">
    <subcellularLocation>
        <location evidence="1">Membrane</location>
        <topology evidence="1">Multi-pass membrane protein</topology>
    </subcellularLocation>
</comment>
<dbReference type="EMBL" id="CBTN010000010">
    <property type="protein sequence ID" value="CDH51498.1"/>
    <property type="molecule type" value="Genomic_DNA"/>
</dbReference>
<dbReference type="PANTHER" id="PTHR23507">
    <property type="entry name" value="ZGC:174356"/>
    <property type="match status" value="1"/>
</dbReference>
<feature type="transmembrane region" description="Helical" evidence="6">
    <location>
        <begin position="149"/>
        <end position="167"/>
    </location>
</feature>
<dbReference type="Proteomes" id="UP000027586">
    <property type="component" value="Unassembled WGS sequence"/>
</dbReference>
<comment type="caution">
    <text evidence="7">The sequence shown here is derived from an EMBL/GenBank/DDBJ whole genome shotgun (WGS) entry which is preliminary data.</text>
</comment>
<reference evidence="7" key="1">
    <citation type="submission" date="2013-08" db="EMBL/GenBank/DDBJ databases">
        <title>Gene expansion shapes genome architecture in the human pathogen Lichtheimia corymbifera: an evolutionary genomics analysis in the ancient terrestrial Mucorales (Mucoromycotina).</title>
        <authorList>
            <person name="Schwartze V.U."/>
            <person name="Winter S."/>
            <person name="Shelest E."/>
            <person name="Marcet-Houben M."/>
            <person name="Horn F."/>
            <person name="Wehner S."/>
            <person name="Hoffmann K."/>
            <person name="Riege K."/>
            <person name="Sammeth M."/>
            <person name="Nowrousian M."/>
            <person name="Valiante V."/>
            <person name="Linde J."/>
            <person name="Jacobsen I.D."/>
            <person name="Marz M."/>
            <person name="Brakhage A.A."/>
            <person name="Gabaldon T."/>
            <person name="Bocker S."/>
            <person name="Voigt K."/>
        </authorList>
    </citation>
    <scope>NUCLEOTIDE SEQUENCE [LARGE SCALE GENOMIC DNA]</scope>
    <source>
        <strain evidence="7">FSU 9682</strain>
    </source>
</reference>
<keyword evidence="8" id="KW-1185">Reference proteome</keyword>
<dbReference type="InterPro" id="IPR036259">
    <property type="entry name" value="MFS_trans_sf"/>
</dbReference>
<feature type="transmembrane region" description="Helical" evidence="6">
    <location>
        <begin position="386"/>
        <end position="408"/>
    </location>
</feature>
<dbReference type="STRING" id="1263082.A0A068RMV5"/>
<feature type="transmembrane region" description="Helical" evidence="6">
    <location>
        <begin position="220"/>
        <end position="242"/>
    </location>
</feature>
<evidence type="ECO:0000313" key="8">
    <source>
        <dbReference type="Proteomes" id="UP000027586"/>
    </source>
</evidence>
<dbReference type="GO" id="GO:0016020">
    <property type="term" value="C:membrane"/>
    <property type="evidence" value="ECO:0007669"/>
    <property type="project" value="UniProtKB-SubCell"/>
</dbReference>
<dbReference type="Gene3D" id="1.20.1250.20">
    <property type="entry name" value="MFS general substrate transporter like domains"/>
    <property type="match status" value="1"/>
</dbReference>
<name>A0A068RMV5_9FUNG</name>